<dbReference type="RefSeq" id="XP_001012540.2">
    <property type="nucleotide sequence ID" value="XM_001012540.2"/>
</dbReference>
<dbReference type="KEGG" id="tet:TTHERM_01478540"/>
<dbReference type="InterPro" id="IPR027038">
    <property type="entry name" value="RanGap"/>
</dbReference>
<feature type="coiled-coil region" evidence="4">
    <location>
        <begin position="777"/>
        <end position="805"/>
    </location>
</feature>
<dbReference type="HOGENOM" id="CLU_262186_0_0_1"/>
<evidence type="ECO:0000313" key="7">
    <source>
        <dbReference type="Proteomes" id="UP000009168"/>
    </source>
</evidence>
<dbReference type="PANTHER" id="PTHR24113">
    <property type="entry name" value="RAN GTPASE-ACTIVATING PROTEIN 1"/>
    <property type="match status" value="1"/>
</dbReference>
<keyword evidence="2" id="KW-0433">Leucine-rich repeat</keyword>
<dbReference type="GO" id="GO:0005634">
    <property type="term" value="C:nucleus"/>
    <property type="evidence" value="ECO:0007669"/>
    <property type="project" value="TreeGrafter"/>
</dbReference>
<gene>
    <name evidence="5" type="ORF">TTHERM_01478540</name>
    <name evidence="6" type="ORF">TTHERM_01607700</name>
</gene>
<evidence type="ECO:0000256" key="2">
    <source>
        <dbReference type="ARBA" id="ARBA00022614"/>
    </source>
</evidence>
<keyword evidence="4" id="KW-0175">Coiled coil</keyword>
<dbReference type="GO" id="GO:0005096">
    <property type="term" value="F:GTPase activator activity"/>
    <property type="evidence" value="ECO:0007669"/>
    <property type="project" value="UniProtKB-KW"/>
</dbReference>
<dbReference type="InterPro" id="IPR032675">
    <property type="entry name" value="LRR_dom_sf"/>
</dbReference>
<keyword evidence="3" id="KW-0677">Repeat</keyword>
<dbReference type="GO" id="GO:0005829">
    <property type="term" value="C:cytosol"/>
    <property type="evidence" value="ECO:0007669"/>
    <property type="project" value="TreeGrafter"/>
</dbReference>
<evidence type="ECO:0000256" key="1">
    <source>
        <dbReference type="ARBA" id="ARBA00022468"/>
    </source>
</evidence>
<evidence type="ECO:0000256" key="3">
    <source>
        <dbReference type="ARBA" id="ARBA00022737"/>
    </source>
</evidence>
<dbReference type="SUPFAM" id="SSF52047">
    <property type="entry name" value="RNI-like"/>
    <property type="match status" value="3"/>
</dbReference>
<name>Q228W7_TETTS</name>
<evidence type="ECO:0000256" key="4">
    <source>
        <dbReference type="SAM" id="Coils"/>
    </source>
</evidence>
<dbReference type="GO" id="GO:0048471">
    <property type="term" value="C:perinuclear region of cytoplasm"/>
    <property type="evidence" value="ECO:0007669"/>
    <property type="project" value="TreeGrafter"/>
</dbReference>
<dbReference type="RefSeq" id="XP_001029491.2">
    <property type="nucleotide sequence ID" value="XM_001029491.2"/>
</dbReference>
<keyword evidence="1" id="KW-0343">GTPase activation</keyword>
<dbReference type="Gene3D" id="3.80.10.10">
    <property type="entry name" value="Ribonuclease Inhibitor"/>
    <property type="match status" value="4"/>
</dbReference>
<proteinExistence type="predicted"/>
<reference evidence="5" key="2">
    <citation type="submission" date="2008-09" db="EMBL/GenBank/DDBJ databases">
        <authorList>
            <person name="Eisen J.A."/>
            <person name="Wu M."/>
            <person name="Wu D."/>
            <person name="Nierman W.C."/>
            <person name="Orias E."/>
            <person name="Delcher A.L."/>
            <person name="Salzberg S.L."/>
        </authorList>
    </citation>
    <scope>NUCLEOTIDE SEQUENCE</scope>
    <source>
        <strain evidence="5">SB210</strain>
    </source>
</reference>
<dbReference type="GO" id="GO:0031267">
    <property type="term" value="F:small GTPase binding"/>
    <property type="evidence" value="ECO:0007669"/>
    <property type="project" value="TreeGrafter"/>
</dbReference>
<reference evidence="7" key="1">
    <citation type="journal article" date="2006" name="PLoS Biol.">
        <title>Macronuclear genome sequence of the ciliate Tetrahymena thermophila, a model eukaryote.</title>
        <authorList>
            <person name="Eisen J.A."/>
            <person name="Coyne R.S."/>
            <person name="Wu M."/>
            <person name="Wu D."/>
            <person name="Thiagarajan M."/>
            <person name="Wortman J.R."/>
            <person name="Badger J.H."/>
            <person name="Ren Q."/>
            <person name="Amedeo P."/>
            <person name="Jones K.M."/>
            <person name="Tallon L.J."/>
            <person name="Delcher A.L."/>
            <person name="Salzberg S.L."/>
            <person name="Silva J.C."/>
            <person name="Haas B.J."/>
            <person name="Majoros W.H."/>
            <person name="Farzad M."/>
            <person name="Carlton J.M."/>
            <person name="Smith R.K. Jr."/>
            <person name="Garg J."/>
            <person name="Pearlman R.E."/>
            <person name="Karrer K.M."/>
            <person name="Sun L."/>
            <person name="Manning G."/>
            <person name="Elde N.C."/>
            <person name="Turkewitz A.P."/>
            <person name="Asai D.J."/>
            <person name="Wilkes D.E."/>
            <person name="Wang Y."/>
            <person name="Cai H."/>
            <person name="Collins K."/>
            <person name="Stewart B.A."/>
            <person name="Lee S.R."/>
            <person name="Wilamowska K."/>
            <person name="Weinberg Z."/>
            <person name="Ruzzo W.L."/>
            <person name="Wloga D."/>
            <person name="Gaertig J."/>
            <person name="Frankel J."/>
            <person name="Tsao C.-C."/>
            <person name="Gorovsky M.A."/>
            <person name="Keeling P.J."/>
            <person name="Waller R.F."/>
            <person name="Patron N.J."/>
            <person name="Cherry J.M."/>
            <person name="Stover N.A."/>
            <person name="Krieger C.J."/>
            <person name="del Toro C."/>
            <person name="Ryder H.F."/>
            <person name="Williamson S.C."/>
            <person name="Barbeau R.A."/>
            <person name="Hamilton E.P."/>
            <person name="Orias E."/>
        </authorList>
    </citation>
    <scope>NUCLEOTIDE SEQUENCE [LARGE SCALE GENOMIC DNA]</scope>
    <source>
        <strain evidence="7">SB210</strain>
    </source>
</reference>
<dbReference type="GeneID" id="7840707"/>
<keyword evidence="7" id="KW-1185">Reference proteome</keyword>
<organism evidence="5 7">
    <name type="scientific">Tetrahymena thermophila (strain SB210)</name>
    <dbReference type="NCBI Taxonomy" id="312017"/>
    <lineage>
        <taxon>Eukaryota</taxon>
        <taxon>Sar</taxon>
        <taxon>Alveolata</taxon>
        <taxon>Ciliophora</taxon>
        <taxon>Intramacronucleata</taxon>
        <taxon>Oligohymenophorea</taxon>
        <taxon>Hymenostomatida</taxon>
        <taxon>Tetrahymenina</taxon>
        <taxon>Tetrahymenidae</taxon>
        <taxon>Tetrahymena</taxon>
    </lineage>
</organism>
<protein>
    <submittedName>
        <fullName evidence="5">Uncharacterized protein</fullName>
    </submittedName>
</protein>
<dbReference type="GO" id="GO:0006913">
    <property type="term" value="P:nucleocytoplasmic transport"/>
    <property type="evidence" value="ECO:0007669"/>
    <property type="project" value="TreeGrafter"/>
</dbReference>
<accession>Q228W7</accession>
<dbReference type="Proteomes" id="UP000009168">
    <property type="component" value="Unassembled WGS sequence"/>
</dbReference>
<evidence type="ECO:0000313" key="5">
    <source>
        <dbReference type="EMBL" id="EAR81828.2"/>
    </source>
</evidence>
<sequence length="1318" mass="153549">MTQEKEFSSRDLLEINPNELIEIKKLSIKFESNLYQNELFVSQNEGYLSSLNNLSDLTLIFESNCNLGLEGWNSILKSVQQLTQLEKLVIQVQELCFLEDQGFNLLNFTISSLKKLKKLEIEIQKSNYISHSSLQNFVQFLNNTKYLIELKLKIDELQPKNSETNIEIWQGLQQLEQIESLDLDLDLRYQDQNEIDQLFQSILTFKKITKLNLALRILTSCSISRITHFLQQMISLTALKLNFKDISLNLDDILHISTFFNKLTNLEEIHLENLQNQNKDLGFFNDEYFQSLSQLAKLKSLKLDFDKVGSRNSSQSEAVVCKSLENKSQLNILELITTNHQLYEETITKIAQQIYFNCDKLKQLNFQIKTKISLIGYQNLSESFKQLNQLSELKLNLYFEDDTTEGQNKLLNSLSHLSNLKDLNLKLNYNFYTNVYRQQSHLAFSFLKQIKLVRFQLAIDCMIANEEFIQLGEGLQNQDILEDLVLSISFLRPQFGQVIQLDQIQSVEAFVDGIKSLQNLKKLDFYIQFNQSFSQDQINQIIQSLQHLQNLEEINNLALNTDFETFEELSQTIKKLCNLKKLIIRRFQIVDQDYSISFIKSIQNLKDLQHLDLGLSVYPQSWEKRLDIENALLNLTQLKTLNLQVLIQEADSYFKDIFRGLKHLKNLNQLEINFDQIYLTDSDALEFREACSGLLSLQQINIINLLFHDTDFTKEGAIYFQQGLQKLKNLKSFVGNFIISIIDVAKAFDSLLNQINLNKLDFKVHSEYVRPQIDSEIKQTEQIQLEEEEEVLKQEENHIQKYRGITQLTARFQNNFESQVDDISQFYSKLVNLYNLNYLILSHSWFYDQQVDFANILRNITNSFSHFQKLQTLEISLSNCSLNLEKTNIENLKYLVNLQILKLGFSKVSIYQDQLLFLPLQYLQNLQQLCLFFTAETPIQKLGAQALGNSLKFQAQLNLLQLEFGENSKIEQEGAVELGLGLKGLLKIQYLSLKFGNKCEIGNSGAQAIAQGLSQLSTLHFFDLQIGSSNNISPEGGSALASSIKSMQKLKDLVFIISNGNNQDQTLLDSISLSLNQLRYIQRVSFSSSFCEYFRYCPKQLKQLFSNEIFSETSLQIYNDLVEQSIIELKGRQNQQIQLSFQFEKIQNYSPHIEIESLEEIQIDNSVSLQFNFKNQQESDYYQKTKEQILKIKSKKLTIQFQQGIFNDHQLTQIVLPSLNNQNLQYYKLEISQLYQIEEEYFVQIAQLISKLKISHLIFQFQGSQSDQIYKKIMQNLSNSQHLYKIELKGNIINEKLVIQQQKYMKILVDYKQEFLYF</sequence>
<dbReference type="KEGG" id="tet:TTHERM_01607700"/>
<dbReference type="InParanoid" id="Q228W7"/>
<dbReference type="PANTHER" id="PTHR24113:SF12">
    <property type="entry name" value="RAN GTPASE-ACTIVATING PROTEIN 1"/>
    <property type="match status" value="1"/>
</dbReference>
<dbReference type="EMBL" id="GG662829">
    <property type="protein sequence ID" value="EAR81828.2"/>
    <property type="molecule type" value="Genomic_DNA"/>
</dbReference>
<reference evidence="5" key="3">
    <citation type="submission" date="2014-02" db="EMBL/GenBank/DDBJ databases">
        <title>Annotation update of Tetrahymena thermophila SB210.</title>
        <authorList>
            <person name="Bidwell S."/>
            <person name="Michalis H.M."/>
            <person name="Zafar N."/>
            <person name="Joardar V."/>
            <person name="Miao W."/>
            <person name="Russ C."/>
            <person name="Eisen J."/>
            <person name="Wu M."/>
            <person name="Wu D."/>
            <person name="Nierman W."/>
            <person name="Orias E."/>
            <person name="Delcher A."/>
            <person name="Salzberg S."/>
            <person name="Coyne R."/>
        </authorList>
    </citation>
    <scope>NUCLEOTIDE SEQUENCE</scope>
    <source>
        <strain evidence="5">SB210</strain>
    </source>
</reference>
<dbReference type="EMBL" id="GG662754">
    <property type="protein sequence ID" value="EAR92295.2"/>
    <property type="molecule type" value="Genomic_DNA"/>
</dbReference>
<dbReference type="GeneID" id="7845217"/>
<evidence type="ECO:0000313" key="6">
    <source>
        <dbReference type="EMBL" id="EAR92295.2"/>
    </source>
</evidence>